<dbReference type="GO" id="GO:0008757">
    <property type="term" value="F:S-adenosylmethionine-dependent methyltransferase activity"/>
    <property type="evidence" value="ECO:0007669"/>
    <property type="project" value="InterPro"/>
</dbReference>
<comment type="caution">
    <text evidence="7">The sequence shown here is derived from an EMBL/GenBank/DDBJ whole genome shotgun (WGS) entry which is preliminary data.</text>
</comment>
<organism evidence="7 8">
    <name type="scientific">Mycobacterium intermedium</name>
    <dbReference type="NCBI Taxonomy" id="28445"/>
    <lineage>
        <taxon>Bacteria</taxon>
        <taxon>Bacillati</taxon>
        <taxon>Actinomycetota</taxon>
        <taxon>Actinomycetes</taxon>
        <taxon>Mycobacteriales</taxon>
        <taxon>Mycobacteriaceae</taxon>
        <taxon>Mycobacterium</taxon>
        <taxon>Mycobacterium simiae complex</taxon>
    </lineage>
</organism>
<dbReference type="RefSeq" id="WP_069419280.1">
    <property type="nucleotide sequence ID" value="NZ_CBCRZH010000003.1"/>
</dbReference>
<dbReference type="PANTHER" id="PTHR44068:SF11">
    <property type="entry name" value="GERANYL DIPHOSPHATE 2-C-METHYLTRANSFERASE"/>
    <property type="match status" value="1"/>
</dbReference>
<dbReference type="Proteomes" id="UP000192739">
    <property type="component" value="Unassembled WGS sequence"/>
</dbReference>
<reference evidence="7 8" key="1">
    <citation type="submission" date="2017-02" db="EMBL/GenBank/DDBJ databases">
        <title>The new phylogeny of genus Mycobacterium.</title>
        <authorList>
            <person name="Tortoli E."/>
            <person name="Trovato A."/>
            <person name="Cirillo D.M."/>
        </authorList>
    </citation>
    <scope>NUCLEOTIDE SEQUENCE [LARGE SCALE GENOMIC DNA]</scope>
    <source>
        <strain evidence="7 8">DSM 44049</strain>
    </source>
</reference>
<evidence type="ECO:0000313" key="7">
    <source>
        <dbReference type="EMBL" id="ORB10569.1"/>
    </source>
</evidence>
<evidence type="ECO:0000256" key="3">
    <source>
        <dbReference type="ARBA" id="ARBA00022679"/>
    </source>
</evidence>
<evidence type="ECO:0000256" key="2">
    <source>
        <dbReference type="ARBA" id="ARBA00022603"/>
    </source>
</evidence>
<comment type="similarity">
    <text evidence="5">Belongs to the methyltransferase superfamily. Phthiotriol/phenolphthiotriol dimycocerosates methyltransferase family.</text>
</comment>
<evidence type="ECO:0000313" key="8">
    <source>
        <dbReference type="Proteomes" id="UP000192739"/>
    </source>
</evidence>
<evidence type="ECO:0000256" key="4">
    <source>
        <dbReference type="ARBA" id="ARBA00037600"/>
    </source>
</evidence>
<dbReference type="OrthoDB" id="9769602at2"/>
<keyword evidence="3 7" id="KW-0808">Transferase</keyword>
<proteinExistence type="inferred from homology"/>
<dbReference type="STRING" id="28445.BHQ20_11590"/>
<protein>
    <submittedName>
        <fullName evidence="7">SAM-dependent methyltransferase</fullName>
    </submittedName>
</protein>
<dbReference type="SUPFAM" id="SSF53335">
    <property type="entry name" value="S-adenosyl-L-methionine-dependent methyltransferases"/>
    <property type="match status" value="1"/>
</dbReference>
<dbReference type="InterPro" id="IPR013216">
    <property type="entry name" value="Methyltransf_11"/>
</dbReference>
<feature type="domain" description="Methyltransferase type 11" evidence="6">
    <location>
        <begin position="76"/>
        <end position="170"/>
    </location>
</feature>
<dbReference type="EMBL" id="MVHT01000001">
    <property type="protein sequence ID" value="ORB10569.1"/>
    <property type="molecule type" value="Genomic_DNA"/>
</dbReference>
<dbReference type="PANTHER" id="PTHR44068">
    <property type="entry name" value="ZGC:194242"/>
    <property type="match status" value="1"/>
</dbReference>
<dbReference type="GO" id="GO:0032259">
    <property type="term" value="P:methylation"/>
    <property type="evidence" value="ECO:0007669"/>
    <property type="project" value="UniProtKB-KW"/>
</dbReference>
<evidence type="ECO:0000259" key="6">
    <source>
        <dbReference type="Pfam" id="PF08241"/>
    </source>
</evidence>
<keyword evidence="1" id="KW-0443">Lipid metabolism</keyword>
<keyword evidence="2 7" id="KW-0489">Methyltransferase</keyword>
<dbReference type="InterPro" id="IPR029063">
    <property type="entry name" value="SAM-dependent_MTases_sf"/>
</dbReference>
<dbReference type="NCBIfam" id="NF045823">
    <property type="entry name" value="PthPhpthDimycoMt"/>
    <property type="match status" value="1"/>
</dbReference>
<dbReference type="InterPro" id="IPR050447">
    <property type="entry name" value="Erg6_SMT_methyltransf"/>
</dbReference>
<evidence type="ECO:0000256" key="1">
    <source>
        <dbReference type="ARBA" id="ARBA00022516"/>
    </source>
</evidence>
<name>A0A1E3SF79_MYCIE</name>
<dbReference type="AlphaFoldDB" id="A0A1E3SF79"/>
<dbReference type="InterPro" id="IPR054877">
    <property type="entry name" value="PthPhpthDimycoMt"/>
</dbReference>
<evidence type="ECO:0000256" key="5">
    <source>
        <dbReference type="ARBA" id="ARBA00038330"/>
    </source>
</evidence>
<accession>A0A1E3SF79</accession>
<dbReference type="CDD" id="cd02440">
    <property type="entry name" value="AdoMet_MTases"/>
    <property type="match status" value="1"/>
</dbReference>
<gene>
    <name evidence="7" type="ORF">BST27_00055</name>
</gene>
<sequence length="278" mass="31829">MHITYFLSFNRLVSRYFYRLQTRLFDSADVVFLNIGYEEDPPMALQLAECDEPDRFYIQLYHRIATQTALSGKRVLEVGCGHGGGASYLMRTLRPTSYTGLDLNPAGIAYCRRRHQLDGVEFVHGNAEKLPFADQSFDVVVNLESSAAYPHFSRFLAEVVRVLRPGGHFLYADLRPRDDVAAWESALAEAPMRMLSQQVINAQVLRALEGNTQRIQELVIRMPLGLRTMGREYSGMKGTRFYRALQREEYLYRMYCFVKDPGDVQNEDRDVAALNYGA</sequence>
<dbReference type="Gene3D" id="3.40.50.150">
    <property type="entry name" value="Vaccinia Virus protein VP39"/>
    <property type="match status" value="1"/>
</dbReference>
<keyword evidence="8" id="KW-1185">Reference proteome</keyword>
<dbReference type="Pfam" id="PF08241">
    <property type="entry name" value="Methyltransf_11"/>
    <property type="match status" value="1"/>
</dbReference>
<comment type="function">
    <text evidence="4">Catalyzes the methylation of the lipid moiety of the intermediate compounds phthiotriol and glycosylated phenolphthiotriol dimycoserosates to form phthiocerol dimycocerosates (DIM A) and glycosylated phenolphthiocerol dimycocerosates (PGL).</text>
</comment>
<keyword evidence="1" id="KW-0444">Lipid biosynthesis</keyword>